<sequence length="369" mass="42252">MRPFVLLQKKRPVPNIIDRFKKTLVLSWCGGTWMDNDLTTEYLEKIFGNFHFGARLLVWDSFRCHISEDTKKTLRRLALHSAVIPGGTTKYIQAPDVCWNAPFKEAIRKLYNDWMAHGEKATTSGGNLKAPQMEAYLEWIANAWDSLPKQMIADSFLSCGISKEEKGRHDDKIHVFKPDGAIPNGLALLKQRRQEEEVLKMVEEIDLGEDESDEEIDVEKPTCSRSTTASFSTTSHKNGTPTKKEGAAKAVVQGIHLFQLYVRRVLKEVHPGKEISMRALNIMNSFVIDALDRIATEATRMAHNDRRRTITLRDMEFSVRLCLPDVMAKDANQKAQKTVTKFYAAKVRDRMRRTEMRRDEFAMMQMAAL</sequence>
<dbReference type="InterPro" id="IPR007125">
    <property type="entry name" value="H2A/H2B/H3"/>
</dbReference>
<evidence type="ECO:0008006" key="7">
    <source>
        <dbReference type="Google" id="ProtNLM"/>
    </source>
</evidence>
<keyword evidence="6" id="KW-1185">Reference proteome</keyword>
<dbReference type="CDD" id="cd22910">
    <property type="entry name" value="HFD_H2B"/>
    <property type="match status" value="1"/>
</dbReference>
<comment type="similarity">
    <text evidence="1">Belongs to the histone H2B family.</text>
</comment>
<feature type="domain" description="Core Histone H2A/H2B/H3" evidence="3">
    <location>
        <begin position="252"/>
        <end position="321"/>
    </location>
</feature>
<feature type="region of interest" description="Disordered" evidence="2">
    <location>
        <begin position="210"/>
        <end position="243"/>
    </location>
</feature>
<organism evidence="5 6">
    <name type="scientific">Heterodera trifolii</name>
    <dbReference type="NCBI Taxonomy" id="157864"/>
    <lineage>
        <taxon>Eukaryota</taxon>
        <taxon>Metazoa</taxon>
        <taxon>Ecdysozoa</taxon>
        <taxon>Nematoda</taxon>
        <taxon>Chromadorea</taxon>
        <taxon>Rhabditida</taxon>
        <taxon>Tylenchina</taxon>
        <taxon>Tylenchomorpha</taxon>
        <taxon>Tylenchoidea</taxon>
        <taxon>Heteroderidae</taxon>
        <taxon>Heteroderinae</taxon>
        <taxon>Heterodera</taxon>
    </lineage>
</organism>
<dbReference type="InterPro" id="IPR000558">
    <property type="entry name" value="Histone_H2B"/>
</dbReference>
<gene>
    <name evidence="5" type="ORF">niasHT_039400</name>
</gene>
<dbReference type="InterPro" id="IPR009072">
    <property type="entry name" value="Histone-fold"/>
</dbReference>
<feature type="compositionally biased region" description="Low complexity" evidence="2">
    <location>
        <begin position="223"/>
        <end position="235"/>
    </location>
</feature>
<feature type="domain" description="DDE-1" evidence="4">
    <location>
        <begin position="26"/>
        <end position="156"/>
    </location>
</feature>
<evidence type="ECO:0000313" key="6">
    <source>
        <dbReference type="Proteomes" id="UP001620626"/>
    </source>
</evidence>
<dbReference type="EMBL" id="JBICBT010001034">
    <property type="protein sequence ID" value="KAL3086734.1"/>
    <property type="molecule type" value="Genomic_DNA"/>
</dbReference>
<reference evidence="5 6" key="1">
    <citation type="submission" date="2024-10" db="EMBL/GenBank/DDBJ databases">
        <authorList>
            <person name="Kim D."/>
        </authorList>
    </citation>
    <scope>NUCLEOTIDE SEQUENCE [LARGE SCALE GENOMIC DNA]</scope>
    <source>
        <strain evidence="5">BH-2024</strain>
    </source>
</reference>
<dbReference type="Pfam" id="PF00125">
    <property type="entry name" value="Histone"/>
    <property type="match status" value="1"/>
</dbReference>
<dbReference type="PANTHER" id="PTHR23428">
    <property type="entry name" value="HISTONE H2B"/>
    <property type="match status" value="1"/>
</dbReference>
<protein>
    <recommendedName>
        <fullName evidence="7">DDE-1 domain-containing protein</fullName>
    </recommendedName>
</protein>
<evidence type="ECO:0000256" key="1">
    <source>
        <dbReference type="ARBA" id="ARBA00006846"/>
    </source>
</evidence>
<dbReference type="Proteomes" id="UP001620626">
    <property type="component" value="Unassembled WGS sequence"/>
</dbReference>
<accession>A0ABD2J813</accession>
<dbReference type="PRINTS" id="PR00621">
    <property type="entry name" value="HISTONEH2B"/>
</dbReference>
<evidence type="ECO:0000256" key="2">
    <source>
        <dbReference type="SAM" id="MobiDB-lite"/>
    </source>
</evidence>
<evidence type="ECO:0000313" key="5">
    <source>
        <dbReference type="EMBL" id="KAL3086734.1"/>
    </source>
</evidence>
<dbReference type="SUPFAM" id="SSF47113">
    <property type="entry name" value="Histone-fold"/>
    <property type="match status" value="1"/>
</dbReference>
<dbReference type="Pfam" id="PF03184">
    <property type="entry name" value="DDE_1"/>
    <property type="match status" value="1"/>
</dbReference>
<proteinExistence type="inferred from homology"/>
<dbReference type="SMART" id="SM00427">
    <property type="entry name" value="H2B"/>
    <property type="match status" value="1"/>
</dbReference>
<evidence type="ECO:0000259" key="3">
    <source>
        <dbReference type="Pfam" id="PF00125"/>
    </source>
</evidence>
<evidence type="ECO:0000259" key="4">
    <source>
        <dbReference type="Pfam" id="PF03184"/>
    </source>
</evidence>
<dbReference type="Gene3D" id="1.10.20.10">
    <property type="entry name" value="Histone, subunit A"/>
    <property type="match status" value="1"/>
</dbReference>
<dbReference type="AlphaFoldDB" id="A0ABD2J813"/>
<comment type="caution">
    <text evidence="5">The sequence shown here is derived from an EMBL/GenBank/DDBJ whole genome shotgun (WGS) entry which is preliminary data.</text>
</comment>
<name>A0ABD2J813_9BILA</name>
<dbReference type="InterPro" id="IPR004875">
    <property type="entry name" value="DDE_SF_endonuclease_dom"/>
</dbReference>